<proteinExistence type="predicted"/>
<sequence length="179" mass="19436">LLFISLFSLVHTQCPGGIPAAEVSGFLDVHYKLRQSISAGTYVAKGRSMPAAKTPIANLMWDCDIERSAQAAANTCVFEHSKNRTNLGENLFMSSSSLNGKGKAASDSWESEFQTYGWPDIKANRADNEENGHATQMAWAKTAKIGCGMASCSGRRFIVVCQYRDAGNFIGQNVYEPLG</sequence>
<organism evidence="2 3">
    <name type="scientific">Pristionchus entomophagus</name>
    <dbReference type="NCBI Taxonomy" id="358040"/>
    <lineage>
        <taxon>Eukaryota</taxon>
        <taxon>Metazoa</taxon>
        <taxon>Ecdysozoa</taxon>
        <taxon>Nematoda</taxon>
        <taxon>Chromadorea</taxon>
        <taxon>Rhabditida</taxon>
        <taxon>Rhabditina</taxon>
        <taxon>Diplogasteromorpha</taxon>
        <taxon>Diplogasteroidea</taxon>
        <taxon>Neodiplogasteridae</taxon>
        <taxon>Pristionchus</taxon>
    </lineage>
</organism>
<dbReference type="SUPFAM" id="SSF55797">
    <property type="entry name" value="PR-1-like"/>
    <property type="match status" value="1"/>
</dbReference>
<dbReference type="AlphaFoldDB" id="A0AAV5TBH9"/>
<dbReference type="Proteomes" id="UP001432027">
    <property type="component" value="Unassembled WGS sequence"/>
</dbReference>
<keyword evidence="3" id="KW-1185">Reference proteome</keyword>
<dbReference type="Pfam" id="PF00188">
    <property type="entry name" value="CAP"/>
    <property type="match status" value="1"/>
</dbReference>
<comment type="caution">
    <text evidence="2">The sequence shown here is derived from an EMBL/GenBank/DDBJ whole genome shotgun (WGS) entry which is preliminary data.</text>
</comment>
<dbReference type="PRINTS" id="PR00837">
    <property type="entry name" value="V5TPXLIKE"/>
</dbReference>
<dbReference type="InterPro" id="IPR014044">
    <property type="entry name" value="CAP_dom"/>
</dbReference>
<dbReference type="PANTHER" id="PTHR10334">
    <property type="entry name" value="CYSTEINE-RICH SECRETORY PROTEIN-RELATED"/>
    <property type="match status" value="1"/>
</dbReference>
<dbReference type="Gene3D" id="3.40.33.10">
    <property type="entry name" value="CAP"/>
    <property type="match status" value="1"/>
</dbReference>
<evidence type="ECO:0000313" key="2">
    <source>
        <dbReference type="EMBL" id="GMS92915.1"/>
    </source>
</evidence>
<feature type="non-terminal residue" evidence="2">
    <location>
        <position position="179"/>
    </location>
</feature>
<dbReference type="EMBL" id="BTSX01000004">
    <property type="protein sequence ID" value="GMS92915.1"/>
    <property type="molecule type" value="Genomic_DNA"/>
</dbReference>
<dbReference type="InterPro" id="IPR035940">
    <property type="entry name" value="CAP_sf"/>
</dbReference>
<dbReference type="InterPro" id="IPR001283">
    <property type="entry name" value="CRISP-related"/>
</dbReference>
<feature type="domain" description="SCP" evidence="1">
    <location>
        <begin position="21"/>
        <end position="171"/>
    </location>
</feature>
<dbReference type="FunFam" id="3.40.33.10:FF:000021">
    <property type="entry name" value="Scl-5"/>
    <property type="match status" value="1"/>
</dbReference>
<feature type="non-terminal residue" evidence="2">
    <location>
        <position position="1"/>
    </location>
</feature>
<name>A0AAV5TBH9_9BILA</name>
<dbReference type="PRINTS" id="PR00838">
    <property type="entry name" value="V5ALLERGEN"/>
</dbReference>
<dbReference type="CDD" id="cd05380">
    <property type="entry name" value="CAP_euk"/>
    <property type="match status" value="1"/>
</dbReference>
<dbReference type="SMART" id="SM00198">
    <property type="entry name" value="SCP"/>
    <property type="match status" value="1"/>
</dbReference>
<protein>
    <recommendedName>
        <fullName evidence="1">SCP domain-containing protein</fullName>
    </recommendedName>
</protein>
<gene>
    <name evidence="2" type="ORF">PENTCL1PPCAC_15090</name>
</gene>
<evidence type="ECO:0000313" key="3">
    <source>
        <dbReference type="Proteomes" id="UP001432027"/>
    </source>
</evidence>
<dbReference type="InterPro" id="IPR002413">
    <property type="entry name" value="V5_allergen-like"/>
</dbReference>
<evidence type="ECO:0000259" key="1">
    <source>
        <dbReference type="SMART" id="SM00198"/>
    </source>
</evidence>
<reference evidence="2" key="1">
    <citation type="submission" date="2023-10" db="EMBL/GenBank/DDBJ databases">
        <title>Genome assembly of Pristionchus species.</title>
        <authorList>
            <person name="Yoshida K."/>
            <person name="Sommer R.J."/>
        </authorList>
    </citation>
    <scope>NUCLEOTIDE SEQUENCE</scope>
    <source>
        <strain evidence="2">RS0144</strain>
    </source>
</reference>
<accession>A0AAV5TBH9</accession>